<evidence type="ECO:0000256" key="3">
    <source>
        <dbReference type="ARBA" id="ARBA00011049"/>
    </source>
</evidence>
<keyword evidence="6" id="KW-0145">Chemotaxis</keyword>
<feature type="domain" description="Flagellar motor switch protein FliN-like C-terminal" evidence="10">
    <location>
        <begin position="228"/>
        <end position="296"/>
    </location>
</feature>
<dbReference type="Pfam" id="PF01052">
    <property type="entry name" value="FliMN_C"/>
    <property type="match status" value="1"/>
</dbReference>
<dbReference type="CDD" id="cd17908">
    <property type="entry name" value="FliM"/>
    <property type="match status" value="1"/>
</dbReference>
<evidence type="ECO:0000256" key="2">
    <source>
        <dbReference type="ARBA" id="ARBA00004202"/>
    </source>
</evidence>
<keyword evidence="12" id="KW-1185">Reference proteome</keyword>
<evidence type="ECO:0000256" key="6">
    <source>
        <dbReference type="ARBA" id="ARBA00022500"/>
    </source>
</evidence>
<dbReference type="HOGENOM" id="CLU_052646_0_0_9"/>
<proteinExistence type="inferred from homology"/>
<evidence type="ECO:0000313" key="11">
    <source>
        <dbReference type="EMBL" id="AEW06574.1"/>
    </source>
</evidence>
<dbReference type="PANTHER" id="PTHR30034:SF6">
    <property type="entry name" value="YOP PROTEINS TRANSLOCATION PROTEIN Q"/>
    <property type="match status" value="1"/>
</dbReference>
<dbReference type="PIRSF" id="PIRSF002888">
    <property type="entry name" value="FliM"/>
    <property type="match status" value="1"/>
</dbReference>
<dbReference type="GO" id="GO:0050918">
    <property type="term" value="P:positive chemotaxis"/>
    <property type="evidence" value="ECO:0007669"/>
    <property type="project" value="TreeGrafter"/>
</dbReference>
<evidence type="ECO:0000256" key="9">
    <source>
        <dbReference type="ARBA" id="ARBA00023143"/>
    </source>
</evidence>
<dbReference type="GO" id="GO:0005886">
    <property type="term" value="C:plasma membrane"/>
    <property type="evidence" value="ECO:0007669"/>
    <property type="project" value="UniProtKB-SubCell"/>
</dbReference>
<keyword evidence="8" id="KW-0472">Membrane</keyword>
<evidence type="ECO:0000256" key="7">
    <source>
        <dbReference type="ARBA" id="ARBA00022779"/>
    </source>
</evidence>
<keyword evidence="11" id="KW-0282">Flagellum</keyword>
<keyword evidence="11" id="KW-0969">Cilium</keyword>
<gene>
    <name evidence="11" type="ordered locus">Sulac_3128</name>
</gene>
<dbReference type="Pfam" id="PF02154">
    <property type="entry name" value="FliM"/>
    <property type="match status" value="1"/>
</dbReference>
<evidence type="ECO:0000256" key="8">
    <source>
        <dbReference type="ARBA" id="ARBA00023136"/>
    </source>
</evidence>
<keyword evidence="11" id="KW-0966">Cell projection</keyword>
<sequence>MGVVRESTPGIRPYDFKRSRQLNRGEIDALTSILAGFWRAVASFLSTYLRTPVQIQAGPLEQIDYELLLEGLKPPTVLAVFSEPPAPGHAIIECAPTIALGMIDRALGGPGQTTYQSRQLTEIEQIIFRRILERMLVFYRESFEPVITLEPKVTVLEHSPAFTQIAGEGDLILVQRQTVILDGQKGWMTLAWPYVHIHPLADAAVRYIQARDGLQTLVEAKPEEMRRHVERLPVEAAVILGRTEITLGEFSHLKVGDAIVLKNRFDQPLIMRMSNRNKFQVLPGRVGNRLAVRVIGRAEGAHSSTP</sequence>
<dbReference type="PATRIC" id="fig|679936.5.peg.3237"/>
<evidence type="ECO:0000256" key="1">
    <source>
        <dbReference type="ARBA" id="ARBA00004117"/>
    </source>
</evidence>
<evidence type="ECO:0000259" key="10">
    <source>
        <dbReference type="Pfam" id="PF01052"/>
    </source>
</evidence>
<comment type="similarity">
    <text evidence="3">Belongs to the FliM family.</text>
</comment>
<dbReference type="GO" id="GO:0071978">
    <property type="term" value="P:bacterial-type flagellum-dependent swarming motility"/>
    <property type="evidence" value="ECO:0007669"/>
    <property type="project" value="TreeGrafter"/>
</dbReference>
<evidence type="ECO:0000256" key="5">
    <source>
        <dbReference type="ARBA" id="ARBA00022475"/>
    </source>
</evidence>
<accession>G8U1G9</accession>
<keyword evidence="5" id="KW-1003">Cell membrane</keyword>
<comment type="subcellular location">
    <subcellularLocation>
        <location evidence="1">Bacterial flagellum basal body</location>
    </subcellularLocation>
    <subcellularLocation>
        <location evidence="2">Cell membrane</location>
        <topology evidence="2">Peripheral membrane protein</topology>
    </subcellularLocation>
</comment>
<dbReference type="InterPro" id="IPR036429">
    <property type="entry name" value="SpoA-like_sf"/>
</dbReference>
<dbReference type="AlphaFoldDB" id="G8U1G9"/>
<reference evidence="11 12" key="2">
    <citation type="journal article" date="2012" name="Stand. Genomic Sci.">
        <title>Complete genome sequence of the moderately thermophilic mineral-sulfide-oxidizing firmicute Sulfobacillus acidophilus type strain (NAL(T)).</title>
        <authorList>
            <person name="Anderson I."/>
            <person name="Chertkov O."/>
            <person name="Chen A."/>
            <person name="Saunders E."/>
            <person name="Lapidus A."/>
            <person name="Nolan M."/>
            <person name="Lucas S."/>
            <person name="Hammon N."/>
            <person name="Deshpande S."/>
            <person name="Cheng J.F."/>
            <person name="Han C."/>
            <person name="Tapia R."/>
            <person name="Goodwin L.A."/>
            <person name="Pitluck S."/>
            <person name="Liolios K."/>
            <person name="Pagani I."/>
            <person name="Ivanova N."/>
            <person name="Mikhailova N."/>
            <person name="Pati A."/>
            <person name="Palaniappan K."/>
            <person name="Land M."/>
            <person name="Pan C."/>
            <person name="Rohde M."/>
            <person name="Pukall R."/>
            <person name="Goker M."/>
            <person name="Detter J.C."/>
            <person name="Woyke T."/>
            <person name="Bristow J."/>
            <person name="Eisen J.A."/>
            <person name="Markowitz V."/>
            <person name="Hugenholtz P."/>
            <person name="Kyrpides N.C."/>
            <person name="Klenk H.P."/>
            <person name="Mavromatis K."/>
        </authorList>
    </citation>
    <scope>NUCLEOTIDE SEQUENCE [LARGE SCALE GENOMIC DNA]</scope>
    <source>
        <strain evidence="12">ATCC 700253 / DSM 10332 / NAL</strain>
    </source>
</reference>
<keyword evidence="9" id="KW-0975">Bacterial flagellum</keyword>
<dbReference type="STRING" id="679936.Sulac_3128"/>
<keyword evidence="7" id="KW-0283">Flagellar rotation</keyword>
<dbReference type="SUPFAM" id="SSF103039">
    <property type="entry name" value="CheC-like"/>
    <property type="match status" value="1"/>
</dbReference>
<evidence type="ECO:0000313" key="12">
    <source>
        <dbReference type="Proteomes" id="UP000005439"/>
    </source>
</evidence>
<dbReference type="Gene3D" id="3.40.1550.10">
    <property type="entry name" value="CheC-like"/>
    <property type="match status" value="1"/>
</dbReference>
<dbReference type="InterPro" id="IPR028976">
    <property type="entry name" value="CheC-like_sf"/>
</dbReference>
<reference evidence="12" key="1">
    <citation type="submission" date="2011-12" db="EMBL/GenBank/DDBJ databases">
        <title>The complete genome of chromosome of Sulfobacillus acidophilus DSM 10332.</title>
        <authorList>
            <person name="Lucas S."/>
            <person name="Han J."/>
            <person name="Lapidus A."/>
            <person name="Bruce D."/>
            <person name="Goodwin L."/>
            <person name="Pitluck S."/>
            <person name="Peters L."/>
            <person name="Kyrpides N."/>
            <person name="Mavromatis K."/>
            <person name="Ivanova N."/>
            <person name="Mikhailova N."/>
            <person name="Chertkov O."/>
            <person name="Saunders E."/>
            <person name="Detter J.C."/>
            <person name="Tapia R."/>
            <person name="Han C."/>
            <person name="Land M."/>
            <person name="Hauser L."/>
            <person name="Markowitz V."/>
            <person name="Cheng J.-F."/>
            <person name="Hugenholtz P."/>
            <person name="Woyke T."/>
            <person name="Wu D."/>
            <person name="Pukall R."/>
            <person name="Gehrich-Schroeter G."/>
            <person name="Schneider S."/>
            <person name="Klenk H.-P."/>
            <person name="Eisen J.A."/>
        </authorList>
    </citation>
    <scope>NUCLEOTIDE SEQUENCE [LARGE SCALE GENOMIC DNA]</scope>
    <source>
        <strain evidence="12">ATCC 700253 / DSM 10332 / NAL</strain>
    </source>
</reference>
<name>G8U1G9_SULAD</name>
<protein>
    <recommendedName>
        <fullName evidence="4">Flagellar motor switch protein FliM</fullName>
    </recommendedName>
</protein>
<organism evidence="11 12">
    <name type="scientific">Sulfobacillus acidophilus (strain ATCC 700253 / DSM 10332 / NAL)</name>
    <dbReference type="NCBI Taxonomy" id="679936"/>
    <lineage>
        <taxon>Bacteria</taxon>
        <taxon>Bacillati</taxon>
        <taxon>Bacillota</taxon>
        <taxon>Clostridia</taxon>
        <taxon>Eubacteriales</taxon>
        <taxon>Clostridiales Family XVII. Incertae Sedis</taxon>
        <taxon>Sulfobacillus</taxon>
    </lineage>
</organism>
<dbReference type="SUPFAM" id="SSF101801">
    <property type="entry name" value="Surface presentation of antigens (SPOA)"/>
    <property type="match status" value="1"/>
</dbReference>
<dbReference type="KEGG" id="sap:Sulac_3128"/>
<dbReference type="PANTHER" id="PTHR30034">
    <property type="entry name" value="FLAGELLAR MOTOR SWITCH PROTEIN FLIM"/>
    <property type="match status" value="1"/>
</dbReference>
<dbReference type="InterPro" id="IPR001543">
    <property type="entry name" value="FliN-like_C"/>
</dbReference>
<dbReference type="InterPro" id="IPR001689">
    <property type="entry name" value="Flag_FliM"/>
</dbReference>
<dbReference type="EMBL" id="CP003179">
    <property type="protein sequence ID" value="AEW06574.1"/>
    <property type="molecule type" value="Genomic_DNA"/>
</dbReference>
<dbReference type="GO" id="GO:0009425">
    <property type="term" value="C:bacterial-type flagellum basal body"/>
    <property type="evidence" value="ECO:0007669"/>
    <property type="project" value="UniProtKB-SubCell"/>
</dbReference>
<dbReference type="Gene3D" id="2.30.330.10">
    <property type="entry name" value="SpoA-like"/>
    <property type="match status" value="1"/>
</dbReference>
<dbReference type="Proteomes" id="UP000005439">
    <property type="component" value="Chromosome"/>
</dbReference>
<evidence type="ECO:0000256" key="4">
    <source>
        <dbReference type="ARBA" id="ARBA00021898"/>
    </source>
</evidence>
<dbReference type="GO" id="GO:0003774">
    <property type="term" value="F:cytoskeletal motor activity"/>
    <property type="evidence" value="ECO:0007669"/>
    <property type="project" value="InterPro"/>
</dbReference>